<dbReference type="GO" id="GO:0003677">
    <property type="term" value="F:DNA binding"/>
    <property type="evidence" value="ECO:0007669"/>
    <property type="project" value="UniProtKB-KW"/>
</dbReference>
<protein>
    <submittedName>
        <fullName evidence="2">DNA-binding transcriptional ArsR family regulator</fullName>
    </submittedName>
</protein>
<evidence type="ECO:0000313" key="3">
    <source>
        <dbReference type="Proteomes" id="UP000567246"/>
    </source>
</evidence>
<dbReference type="InterPro" id="IPR036390">
    <property type="entry name" value="WH_DNA-bd_sf"/>
</dbReference>
<reference evidence="2 3" key="1">
    <citation type="submission" date="2020-08" db="EMBL/GenBank/DDBJ databases">
        <title>Sequencing the genomes of 1000 actinobacteria strains.</title>
        <authorList>
            <person name="Klenk H.-P."/>
        </authorList>
    </citation>
    <scope>NUCLEOTIDE SEQUENCE [LARGE SCALE GENOMIC DNA]</scope>
    <source>
        <strain evidence="2 3">DSM 17945</strain>
    </source>
</reference>
<keyword evidence="2" id="KW-0238">DNA-binding</keyword>
<dbReference type="AlphaFoldDB" id="A0A7W9JJ60"/>
<dbReference type="EMBL" id="JACHMW010000001">
    <property type="protein sequence ID" value="MBB5848678.1"/>
    <property type="molecule type" value="Genomic_DNA"/>
</dbReference>
<dbReference type="Pfam" id="PF13730">
    <property type="entry name" value="HTH_36"/>
    <property type="match status" value="1"/>
</dbReference>
<comment type="caution">
    <text evidence="2">The sequence shown here is derived from an EMBL/GenBank/DDBJ whole genome shotgun (WGS) entry which is preliminary data.</text>
</comment>
<feature type="compositionally biased region" description="Polar residues" evidence="1">
    <location>
        <begin position="185"/>
        <end position="199"/>
    </location>
</feature>
<sequence length="352" mass="38518">MSIDAMKWARKVAETGKLNTGQAFVLLLLGDHADESWSCYPSQELLAQRSAQTVRSVERHIARLRDLGLVETESRYGDGRGRIGLRYYLREEALNDLVQDPETRMNTRPDNLSGKSETRMNTRPDNLSGKSETRMNTRPDNLSGKSGTRMNTRPDNLSGESTQPTISADSPDNYDFADYKDRARTNPQEPSSVRPSVRQSGAVRAETTTDDGRRTDQAIDGGEGVGLAHRGVVLAHLVQRVPAAADLGDGQLRSIVDVVLARASGPVRKPTAFVARSLASEFEELVAVTRPRPVAVTQAPAASGQVRELRTGEPCQDPDVHVPAYGQAVLADCPHCRLERRAMPRALVEAVE</sequence>
<accession>A0A7W9JJ60</accession>
<dbReference type="Proteomes" id="UP000567246">
    <property type="component" value="Unassembled WGS sequence"/>
</dbReference>
<feature type="region of interest" description="Disordered" evidence="1">
    <location>
        <begin position="98"/>
        <end position="222"/>
    </location>
</feature>
<evidence type="ECO:0000256" key="1">
    <source>
        <dbReference type="SAM" id="MobiDB-lite"/>
    </source>
</evidence>
<gene>
    <name evidence="2" type="ORF">HDA33_001242</name>
</gene>
<organism evidence="2 3">
    <name type="scientific">Micrococcus endophyticus</name>
    <dbReference type="NCBI Taxonomy" id="455343"/>
    <lineage>
        <taxon>Bacteria</taxon>
        <taxon>Bacillati</taxon>
        <taxon>Actinomycetota</taxon>
        <taxon>Actinomycetes</taxon>
        <taxon>Micrococcales</taxon>
        <taxon>Micrococcaceae</taxon>
        <taxon>Micrococcus</taxon>
    </lineage>
</organism>
<proteinExistence type="predicted"/>
<name>A0A7W9JJ60_9MICC</name>
<feature type="compositionally biased region" description="Polar residues" evidence="1">
    <location>
        <begin position="138"/>
        <end position="170"/>
    </location>
</feature>
<dbReference type="Gene3D" id="1.10.10.10">
    <property type="entry name" value="Winged helix-like DNA-binding domain superfamily/Winged helix DNA-binding domain"/>
    <property type="match status" value="1"/>
</dbReference>
<dbReference type="SUPFAM" id="SSF46785">
    <property type="entry name" value="Winged helix' DNA-binding domain"/>
    <property type="match status" value="1"/>
</dbReference>
<dbReference type="InterPro" id="IPR036388">
    <property type="entry name" value="WH-like_DNA-bd_sf"/>
</dbReference>
<keyword evidence="3" id="KW-1185">Reference proteome</keyword>
<dbReference type="RefSeq" id="WP_184171928.1">
    <property type="nucleotide sequence ID" value="NZ_BAABAG010000007.1"/>
</dbReference>
<evidence type="ECO:0000313" key="2">
    <source>
        <dbReference type="EMBL" id="MBB5848678.1"/>
    </source>
</evidence>